<dbReference type="AlphaFoldDB" id="A0A498HK74"/>
<reference evidence="1 2" key="1">
    <citation type="submission" date="2018-10" db="EMBL/GenBank/DDBJ databases">
        <title>A high-quality apple genome assembly.</title>
        <authorList>
            <person name="Hu J."/>
        </authorList>
    </citation>
    <scope>NUCLEOTIDE SEQUENCE [LARGE SCALE GENOMIC DNA]</scope>
    <source>
        <strain evidence="2">cv. HFTH1</strain>
        <tissue evidence="1">Young leaf</tissue>
    </source>
</reference>
<proteinExistence type="predicted"/>
<evidence type="ECO:0000313" key="1">
    <source>
        <dbReference type="EMBL" id="RXH70724.1"/>
    </source>
</evidence>
<name>A0A498HK74_MALDO</name>
<accession>A0A498HK74</accession>
<comment type="caution">
    <text evidence="1">The sequence shown here is derived from an EMBL/GenBank/DDBJ whole genome shotgun (WGS) entry which is preliminary data.</text>
</comment>
<dbReference type="Proteomes" id="UP000290289">
    <property type="component" value="Chromosome 16"/>
</dbReference>
<keyword evidence="2" id="KW-1185">Reference proteome</keyword>
<evidence type="ECO:0000313" key="2">
    <source>
        <dbReference type="Proteomes" id="UP000290289"/>
    </source>
</evidence>
<sequence length="164" mass="18724">MNIGSNTKWNHEMRISRSIVMMLQTMACIVLDLEWAARSAGAGNVGAFRGVIRRQVASLKRLQAELLPLGIENPASFVGMYVCKTKQQQQQHSQCINVYKSHDISYVWYSLSGFEFESVEIFRMFRLEIGWNLIFLSPLALRYVALPKYSSTKLNTSSNHLTKD</sequence>
<protein>
    <submittedName>
        <fullName evidence="1">Uncharacterized protein</fullName>
    </submittedName>
</protein>
<organism evidence="1 2">
    <name type="scientific">Malus domestica</name>
    <name type="common">Apple</name>
    <name type="synonym">Pyrus malus</name>
    <dbReference type="NCBI Taxonomy" id="3750"/>
    <lineage>
        <taxon>Eukaryota</taxon>
        <taxon>Viridiplantae</taxon>
        <taxon>Streptophyta</taxon>
        <taxon>Embryophyta</taxon>
        <taxon>Tracheophyta</taxon>
        <taxon>Spermatophyta</taxon>
        <taxon>Magnoliopsida</taxon>
        <taxon>eudicotyledons</taxon>
        <taxon>Gunneridae</taxon>
        <taxon>Pentapetalae</taxon>
        <taxon>rosids</taxon>
        <taxon>fabids</taxon>
        <taxon>Rosales</taxon>
        <taxon>Rosaceae</taxon>
        <taxon>Amygdaloideae</taxon>
        <taxon>Maleae</taxon>
        <taxon>Malus</taxon>
    </lineage>
</organism>
<gene>
    <name evidence="1" type="ORF">DVH24_013470</name>
</gene>
<dbReference type="EMBL" id="RDQH01000342">
    <property type="protein sequence ID" value="RXH70724.1"/>
    <property type="molecule type" value="Genomic_DNA"/>
</dbReference>